<sequence length="396" mass="44813">MFEKTPLIQAIDSGDISKAVELYNQGERIPHSQHAYDYSQLYDTLIRKKGYELISLMLQNNEIEKDIYMLDKIDDSIFSKLVKVKNPDEGFISFFTDLMGQAENINDEVSGQTLISFAVESAADPAIIQALIDAGCRVDFKNQAEDNLLNISIRKHGITPEHINRYIEIFLSEGLDINETNKVGKTPLHIAMENNKYHVLENLLQNGASPNQQDNEGNSAFFIAVAHKHDAEQYKKLSEYESMDFEQTNKNGEKALHNHLRMIDGAENTELILQMIEDGADLNNTAPHYGKPVSAWDWIAQKKSPFFEQVFKQAQPEINEQDDLGNTLLHKVVMKDSNYDQNDAKETYKKVKFLLDNGATASILNNKEQSAMAIASEDNLKGKTVELLLIAQQKEN</sequence>
<dbReference type="AlphaFoldDB" id="A0AAJ5C141"/>
<dbReference type="PROSITE" id="PS50088">
    <property type="entry name" value="ANK_REPEAT"/>
    <property type="match status" value="1"/>
</dbReference>
<reference evidence="4 5" key="1">
    <citation type="submission" date="2017-06" db="EMBL/GenBank/DDBJ databases">
        <authorList>
            <consortium name="Pathogen Informatics"/>
        </authorList>
    </citation>
    <scope>NUCLEOTIDE SEQUENCE [LARGE SCALE GENOMIC DNA]</scope>
    <source>
        <strain evidence="4 5">NCTC12149</strain>
    </source>
</reference>
<name>A0AAJ5C141_9SPHI</name>
<keyword evidence="1" id="KW-0677">Repeat</keyword>
<dbReference type="Gene3D" id="1.25.40.20">
    <property type="entry name" value="Ankyrin repeat-containing domain"/>
    <property type="match status" value="2"/>
</dbReference>
<dbReference type="SUPFAM" id="SSF48403">
    <property type="entry name" value="Ankyrin repeat"/>
    <property type="match status" value="1"/>
</dbReference>
<dbReference type="KEGG" id="smiz:4412673_02734"/>
<organism evidence="4 5">
    <name type="scientific">Sphingobacterium mizutaii</name>
    <dbReference type="NCBI Taxonomy" id="1010"/>
    <lineage>
        <taxon>Bacteria</taxon>
        <taxon>Pseudomonadati</taxon>
        <taxon>Bacteroidota</taxon>
        <taxon>Sphingobacteriia</taxon>
        <taxon>Sphingobacteriales</taxon>
        <taxon>Sphingobacteriaceae</taxon>
        <taxon>Sphingobacterium</taxon>
    </lineage>
</organism>
<evidence type="ECO:0000256" key="1">
    <source>
        <dbReference type="ARBA" id="ARBA00022737"/>
    </source>
</evidence>
<dbReference type="RefSeq" id="WP_093097864.1">
    <property type="nucleotide sequence ID" value="NZ_FNGK01000002.1"/>
</dbReference>
<proteinExistence type="predicted"/>
<dbReference type="PANTHER" id="PTHR24134:SF9">
    <property type="entry name" value="ANKYRIN REPEAT AND SOCS BOX PROTEIN 8"/>
    <property type="match status" value="1"/>
</dbReference>
<evidence type="ECO:0000256" key="2">
    <source>
        <dbReference type="ARBA" id="ARBA00023043"/>
    </source>
</evidence>
<evidence type="ECO:0000313" key="4">
    <source>
        <dbReference type="EMBL" id="SNV52789.1"/>
    </source>
</evidence>
<dbReference type="InterPro" id="IPR002110">
    <property type="entry name" value="Ankyrin_rpt"/>
</dbReference>
<dbReference type="PROSITE" id="PS50297">
    <property type="entry name" value="ANK_REP_REGION"/>
    <property type="match status" value="1"/>
</dbReference>
<protein>
    <submittedName>
        <fullName evidence="4">Ribulose-5-phosphate 4-epimerase and related epimerases and aldolases</fullName>
    </submittedName>
</protein>
<evidence type="ECO:0000256" key="3">
    <source>
        <dbReference type="PROSITE-ProRule" id="PRU00023"/>
    </source>
</evidence>
<dbReference type="Pfam" id="PF12796">
    <property type="entry name" value="Ank_2"/>
    <property type="match status" value="1"/>
</dbReference>
<feature type="repeat" description="ANK" evidence="3">
    <location>
        <begin position="183"/>
        <end position="215"/>
    </location>
</feature>
<dbReference type="EMBL" id="LT906468">
    <property type="protein sequence ID" value="SNV52789.1"/>
    <property type="molecule type" value="Genomic_DNA"/>
</dbReference>
<dbReference type="PANTHER" id="PTHR24134">
    <property type="entry name" value="ANKYRIN REPEAT-CONTAINING PROTEIN DDB_G0279043"/>
    <property type="match status" value="1"/>
</dbReference>
<dbReference type="SMART" id="SM00248">
    <property type="entry name" value="ANK"/>
    <property type="match status" value="5"/>
</dbReference>
<gene>
    <name evidence="4" type="ORF">SAMEA4412673_02734</name>
</gene>
<evidence type="ECO:0000313" key="5">
    <source>
        <dbReference type="Proteomes" id="UP000215355"/>
    </source>
</evidence>
<keyword evidence="2 3" id="KW-0040">ANK repeat</keyword>
<dbReference type="Proteomes" id="UP000215355">
    <property type="component" value="Chromosome 1"/>
</dbReference>
<dbReference type="InterPro" id="IPR036770">
    <property type="entry name" value="Ankyrin_rpt-contain_sf"/>
</dbReference>
<accession>A0AAJ5C141</accession>